<reference evidence="1" key="1">
    <citation type="submission" date="2024-02" db="EMBL/GenBank/DDBJ databases">
        <authorList>
            <consortium name="ELIXIR-Norway"/>
            <consortium name="Elixir Norway"/>
        </authorList>
    </citation>
    <scope>NUCLEOTIDE SEQUENCE</scope>
</reference>
<accession>A0ABP0XJV2</accession>
<dbReference type="InterPro" id="IPR022803">
    <property type="entry name" value="Ribosomal_uL5_dom_sf"/>
</dbReference>
<dbReference type="Proteomes" id="UP001497444">
    <property type="component" value="Chromosome 9"/>
</dbReference>
<keyword evidence="2" id="KW-1185">Reference proteome</keyword>
<sequence length="61" mass="6937">MREIKVQKLVLNISVGESGDRLTRASKQGTLCVLLGFDAMKRLHAMLQCVERKPHSSWRVD</sequence>
<evidence type="ECO:0000313" key="2">
    <source>
        <dbReference type="Proteomes" id="UP001497444"/>
    </source>
</evidence>
<name>A0ABP0XJV2_9BRYO</name>
<gene>
    <name evidence="1" type="ORF">CSSPJE1EN1_LOCUS24875</name>
</gene>
<proteinExistence type="predicted"/>
<evidence type="ECO:0000313" key="1">
    <source>
        <dbReference type="EMBL" id="CAK9279397.1"/>
    </source>
</evidence>
<dbReference type="EMBL" id="OZ020104">
    <property type="protein sequence ID" value="CAK9279397.1"/>
    <property type="molecule type" value="Genomic_DNA"/>
</dbReference>
<dbReference type="Gene3D" id="3.30.1440.10">
    <property type="match status" value="1"/>
</dbReference>
<organism evidence="1 2">
    <name type="scientific">Sphagnum jensenii</name>
    <dbReference type="NCBI Taxonomy" id="128206"/>
    <lineage>
        <taxon>Eukaryota</taxon>
        <taxon>Viridiplantae</taxon>
        <taxon>Streptophyta</taxon>
        <taxon>Embryophyta</taxon>
        <taxon>Bryophyta</taxon>
        <taxon>Sphagnophytina</taxon>
        <taxon>Sphagnopsida</taxon>
        <taxon>Sphagnales</taxon>
        <taxon>Sphagnaceae</taxon>
        <taxon>Sphagnum</taxon>
    </lineage>
</organism>
<protein>
    <submittedName>
        <fullName evidence="1">Uncharacterized protein</fullName>
    </submittedName>
</protein>